<evidence type="ECO:0000313" key="1">
    <source>
        <dbReference type="EMBL" id="SHI52180.1"/>
    </source>
</evidence>
<organism evidence="1 2">
    <name type="scientific">Pollutimonas bauzanensis</name>
    <dbReference type="NCBI Taxonomy" id="658167"/>
    <lineage>
        <taxon>Bacteria</taxon>
        <taxon>Pseudomonadati</taxon>
        <taxon>Pseudomonadota</taxon>
        <taxon>Betaproteobacteria</taxon>
        <taxon>Burkholderiales</taxon>
        <taxon>Alcaligenaceae</taxon>
        <taxon>Pollutimonas</taxon>
    </lineage>
</organism>
<reference evidence="1 2" key="1">
    <citation type="submission" date="2016-11" db="EMBL/GenBank/DDBJ databases">
        <authorList>
            <person name="Jaros S."/>
            <person name="Januszkiewicz K."/>
            <person name="Wedrychowicz H."/>
        </authorList>
    </citation>
    <scope>NUCLEOTIDE SEQUENCE [LARGE SCALE GENOMIC DNA]</scope>
    <source>
        <strain evidence="1 2">CGMCC 1.10190</strain>
    </source>
</reference>
<proteinExistence type="predicted"/>
<accession>A0A1M6BTY0</accession>
<dbReference type="EMBL" id="FQXE01000029">
    <property type="protein sequence ID" value="SHI52180.1"/>
    <property type="molecule type" value="Genomic_DNA"/>
</dbReference>
<protein>
    <submittedName>
        <fullName evidence="1">Uncharacterized protein</fullName>
    </submittedName>
</protein>
<dbReference type="RefSeq" id="WP_143161145.1">
    <property type="nucleotide sequence ID" value="NZ_FQXE01000029.1"/>
</dbReference>
<sequence length="359" mass="40653">MNVTDFKAFLSQFLDEESLRRHFGAEPVHAELHAPFNNFLDDDLFTLLSRNTDILPERLALLQSHLKVVSDTRQRRHLRAEAAVSLGRYMRERSGDPSHKCEHGPSAKLWFSLAAELNSVLGAWELANEHLADRRLIVRYGYPTYLLPQLAHTTQTKLSARFGSDAETTLAWLRGIHLSLPHVQNGFKYWQLETLEAALACIVNWLTLMPKPVLGRRVRLQPRAVDERLEAMKWIWPLWKRLIEAANHRDHNDDARHQYLIAQIDAVRLFLTEAEAGASDNPFERRQRTSLQSPTAPITGESVVVIPGSIAPSAEKSESVYLAQYEVLRVSADVILTHCAGVKLTHLGEYGGFLAADYV</sequence>
<keyword evidence="2" id="KW-1185">Reference proteome</keyword>
<dbReference type="Proteomes" id="UP000184226">
    <property type="component" value="Unassembled WGS sequence"/>
</dbReference>
<dbReference type="OrthoDB" id="8552455at2"/>
<gene>
    <name evidence="1" type="ORF">SAMN04488135_12918</name>
</gene>
<name>A0A1M6BTY0_9BURK</name>
<dbReference type="AlphaFoldDB" id="A0A1M6BTY0"/>
<feature type="non-terminal residue" evidence="1">
    <location>
        <position position="359"/>
    </location>
</feature>
<evidence type="ECO:0000313" key="2">
    <source>
        <dbReference type="Proteomes" id="UP000184226"/>
    </source>
</evidence>